<gene>
    <name evidence="3" type="ORF">DH2020_035027</name>
</gene>
<proteinExistence type="predicted"/>
<keyword evidence="4" id="KW-1185">Reference proteome</keyword>
<reference evidence="3 4" key="1">
    <citation type="journal article" date="2021" name="Comput. Struct. Biotechnol. J.">
        <title>De novo genome assembly of the potent medicinal plant Rehmannia glutinosa using nanopore technology.</title>
        <authorList>
            <person name="Ma L."/>
            <person name="Dong C."/>
            <person name="Song C."/>
            <person name="Wang X."/>
            <person name="Zheng X."/>
            <person name="Niu Y."/>
            <person name="Chen S."/>
            <person name="Feng W."/>
        </authorList>
    </citation>
    <scope>NUCLEOTIDE SEQUENCE [LARGE SCALE GENOMIC DNA]</scope>
    <source>
        <strain evidence="3">DH-2019</strain>
    </source>
</reference>
<evidence type="ECO:0000313" key="4">
    <source>
        <dbReference type="Proteomes" id="UP001318860"/>
    </source>
</evidence>
<dbReference type="InterPro" id="IPR036397">
    <property type="entry name" value="RNaseH_sf"/>
</dbReference>
<dbReference type="InterPro" id="IPR002156">
    <property type="entry name" value="RNaseH_domain"/>
</dbReference>
<accession>A0ABR0V7M0</accession>
<comment type="caution">
    <text evidence="3">The sequence shown here is derived from an EMBL/GenBank/DDBJ whole genome shotgun (WGS) entry which is preliminary data.</text>
</comment>
<dbReference type="PANTHER" id="PTHR48475:SF2">
    <property type="entry name" value="RIBONUCLEASE H"/>
    <property type="match status" value="1"/>
</dbReference>
<dbReference type="Proteomes" id="UP001318860">
    <property type="component" value="Unassembled WGS sequence"/>
</dbReference>
<feature type="region of interest" description="Disordered" evidence="1">
    <location>
        <begin position="1"/>
        <end position="41"/>
    </location>
</feature>
<evidence type="ECO:0000259" key="2">
    <source>
        <dbReference type="Pfam" id="PF13456"/>
    </source>
</evidence>
<protein>
    <recommendedName>
        <fullName evidence="2">RNase H type-1 domain-containing protein</fullName>
    </recommendedName>
</protein>
<dbReference type="SUPFAM" id="SSF53098">
    <property type="entry name" value="Ribonuclease H-like"/>
    <property type="match status" value="1"/>
</dbReference>
<dbReference type="Gene3D" id="3.30.420.10">
    <property type="entry name" value="Ribonuclease H-like superfamily/Ribonuclease H"/>
    <property type="match status" value="1"/>
</dbReference>
<evidence type="ECO:0000313" key="3">
    <source>
        <dbReference type="EMBL" id="KAK6131228.1"/>
    </source>
</evidence>
<sequence>MARECYNLSLKKSEEKRATPEPTRQACFREPSSSKKSKSEDYRIEPVEDYLMVQLDPSDPAKTTRIRILLQGPNDLELEISLKLEFGVTNNEVEYEALIADIKLGQKCQAKKLVAYTDSQLVAMQVQGEYEAKEKTMVAYLEQVK</sequence>
<dbReference type="Pfam" id="PF13456">
    <property type="entry name" value="RVT_3"/>
    <property type="match status" value="1"/>
</dbReference>
<feature type="domain" description="RNase H type-1" evidence="2">
    <location>
        <begin position="66"/>
        <end position="144"/>
    </location>
</feature>
<organism evidence="3 4">
    <name type="scientific">Rehmannia glutinosa</name>
    <name type="common">Chinese foxglove</name>
    <dbReference type="NCBI Taxonomy" id="99300"/>
    <lineage>
        <taxon>Eukaryota</taxon>
        <taxon>Viridiplantae</taxon>
        <taxon>Streptophyta</taxon>
        <taxon>Embryophyta</taxon>
        <taxon>Tracheophyta</taxon>
        <taxon>Spermatophyta</taxon>
        <taxon>Magnoliopsida</taxon>
        <taxon>eudicotyledons</taxon>
        <taxon>Gunneridae</taxon>
        <taxon>Pentapetalae</taxon>
        <taxon>asterids</taxon>
        <taxon>lamiids</taxon>
        <taxon>Lamiales</taxon>
        <taxon>Orobanchaceae</taxon>
        <taxon>Rehmannieae</taxon>
        <taxon>Rehmannia</taxon>
    </lineage>
</organism>
<dbReference type="PANTHER" id="PTHR48475">
    <property type="entry name" value="RIBONUCLEASE H"/>
    <property type="match status" value="1"/>
</dbReference>
<dbReference type="EMBL" id="JABTTQ020001400">
    <property type="protein sequence ID" value="KAK6131228.1"/>
    <property type="molecule type" value="Genomic_DNA"/>
</dbReference>
<dbReference type="InterPro" id="IPR012337">
    <property type="entry name" value="RNaseH-like_sf"/>
</dbReference>
<name>A0ABR0V7M0_REHGL</name>
<evidence type="ECO:0000256" key="1">
    <source>
        <dbReference type="SAM" id="MobiDB-lite"/>
    </source>
</evidence>